<keyword evidence="2" id="KW-1003">Cell membrane</keyword>
<evidence type="ECO:0008006" key="10">
    <source>
        <dbReference type="Google" id="ProtNLM"/>
    </source>
</evidence>
<feature type="region of interest" description="Disordered" evidence="6">
    <location>
        <begin position="183"/>
        <end position="203"/>
    </location>
</feature>
<feature type="transmembrane region" description="Helical" evidence="7">
    <location>
        <begin position="564"/>
        <end position="590"/>
    </location>
</feature>
<protein>
    <recommendedName>
        <fullName evidence="10">Polysaccharide biosynthesis protein C-terminal domain-containing protein</fullName>
    </recommendedName>
</protein>
<dbReference type="GO" id="GO:0005886">
    <property type="term" value="C:plasma membrane"/>
    <property type="evidence" value="ECO:0007669"/>
    <property type="project" value="UniProtKB-SubCell"/>
</dbReference>
<dbReference type="AlphaFoldDB" id="A0A2S6MZB2"/>
<feature type="compositionally biased region" description="Basic residues" evidence="6">
    <location>
        <begin position="158"/>
        <end position="167"/>
    </location>
</feature>
<evidence type="ECO:0000256" key="3">
    <source>
        <dbReference type="ARBA" id="ARBA00022692"/>
    </source>
</evidence>
<comment type="caution">
    <text evidence="8">The sequence shown here is derived from an EMBL/GenBank/DDBJ whole genome shotgun (WGS) entry which is preliminary data.</text>
</comment>
<gene>
    <name evidence="8" type="ORF">CCR94_19385</name>
</gene>
<feature type="region of interest" description="Disordered" evidence="6">
    <location>
        <begin position="1"/>
        <end position="167"/>
    </location>
</feature>
<feature type="transmembrane region" description="Helical" evidence="7">
    <location>
        <begin position="654"/>
        <end position="679"/>
    </location>
</feature>
<feature type="transmembrane region" description="Helical" evidence="7">
    <location>
        <begin position="626"/>
        <end position="647"/>
    </location>
</feature>
<dbReference type="InterPro" id="IPR050833">
    <property type="entry name" value="Poly_Biosynth_Transport"/>
</dbReference>
<keyword evidence="3 7" id="KW-0812">Transmembrane</keyword>
<evidence type="ECO:0000313" key="9">
    <source>
        <dbReference type="Proteomes" id="UP000239089"/>
    </source>
</evidence>
<dbReference type="Proteomes" id="UP000239089">
    <property type="component" value="Unassembled WGS sequence"/>
</dbReference>
<evidence type="ECO:0000256" key="2">
    <source>
        <dbReference type="ARBA" id="ARBA00022475"/>
    </source>
</evidence>
<evidence type="ECO:0000313" key="8">
    <source>
        <dbReference type="EMBL" id="PPQ27692.1"/>
    </source>
</evidence>
<evidence type="ECO:0000256" key="7">
    <source>
        <dbReference type="SAM" id="Phobius"/>
    </source>
</evidence>
<feature type="transmembrane region" description="Helical" evidence="7">
    <location>
        <begin position="311"/>
        <end position="334"/>
    </location>
</feature>
<evidence type="ECO:0000256" key="4">
    <source>
        <dbReference type="ARBA" id="ARBA00022989"/>
    </source>
</evidence>
<dbReference type="PANTHER" id="PTHR30250:SF26">
    <property type="entry name" value="PSMA PROTEIN"/>
    <property type="match status" value="1"/>
</dbReference>
<feature type="compositionally biased region" description="Basic and acidic residues" evidence="6">
    <location>
        <begin position="60"/>
        <end position="91"/>
    </location>
</feature>
<feature type="transmembrane region" description="Helical" evidence="7">
    <location>
        <begin position="287"/>
        <end position="305"/>
    </location>
</feature>
<dbReference type="PANTHER" id="PTHR30250">
    <property type="entry name" value="PST FAMILY PREDICTED COLANIC ACID TRANSPORTER"/>
    <property type="match status" value="1"/>
</dbReference>
<evidence type="ECO:0000256" key="5">
    <source>
        <dbReference type="ARBA" id="ARBA00023136"/>
    </source>
</evidence>
<feature type="transmembrane region" description="Helical" evidence="7">
    <location>
        <begin position="492"/>
        <end position="515"/>
    </location>
</feature>
<dbReference type="EMBL" id="NHSJ01000121">
    <property type="protein sequence ID" value="PPQ27692.1"/>
    <property type="molecule type" value="Genomic_DNA"/>
</dbReference>
<accession>A0A2S6MZB2</accession>
<feature type="transmembrane region" description="Helical" evidence="7">
    <location>
        <begin position="602"/>
        <end position="620"/>
    </location>
</feature>
<keyword evidence="4 7" id="KW-1133">Transmembrane helix</keyword>
<feature type="transmembrane region" description="Helical" evidence="7">
    <location>
        <begin position="386"/>
        <end position="404"/>
    </location>
</feature>
<dbReference type="InterPro" id="IPR002797">
    <property type="entry name" value="Polysacc_synth"/>
</dbReference>
<feature type="transmembrane region" description="Helical" evidence="7">
    <location>
        <begin position="355"/>
        <end position="380"/>
    </location>
</feature>
<evidence type="ECO:0000256" key="1">
    <source>
        <dbReference type="ARBA" id="ARBA00004651"/>
    </source>
</evidence>
<feature type="transmembrane region" description="Helical" evidence="7">
    <location>
        <begin position="527"/>
        <end position="544"/>
    </location>
</feature>
<feature type="compositionally biased region" description="Basic residues" evidence="6">
    <location>
        <begin position="95"/>
        <end position="107"/>
    </location>
</feature>
<dbReference type="Pfam" id="PF01943">
    <property type="entry name" value="Polysacc_synt"/>
    <property type="match status" value="1"/>
</dbReference>
<proteinExistence type="predicted"/>
<evidence type="ECO:0000256" key="6">
    <source>
        <dbReference type="SAM" id="MobiDB-lite"/>
    </source>
</evidence>
<reference evidence="8 9" key="1">
    <citation type="journal article" date="2018" name="Arch. Microbiol.">
        <title>New insights into the metabolic potential of the phototrophic purple bacterium Rhodopila globiformis DSM 161(T) from its draft genome sequence and evidence for a vanadium-dependent nitrogenase.</title>
        <authorList>
            <person name="Imhoff J.F."/>
            <person name="Rahn T."/>
            <person name="Kunzel S."/>
            <person name="Neulinger S.C."/>
        </authorList>
    </citation>
    <scope>NUCLEOTIDE SEQUENCE [LARGE SCALE GENOMIC DNA]</scope>
    <source>
        <strain evidence="8 9">DSM 16996</strain>
    </source>
</reference>
<comment type="subcellular location">
    <subcellularLocation>
        <location evidence="1">Cell membrane</location>
        <topology evidence="1">Multi-pass membrane protein</topology>
    </subcellularLocation>
</comment>
<feature type="compositionally biased region" description="Basic and acidic residues" evidence="6">
    <location>
        <begin position="8"/>
        <end position="17"/>
    </location>
</feature>
<keyword evidence="5 7" id="KW-0472">Membrane</keyword>
<sequence length="702" mass="75390">MRRRFPRLGRETRRHQEPQTAQGAGQCVRPPGLAKGQAFDHPDPHALYGRSGNPDGQGPRPHDAAQDHRSALADLRPEGRRRARADRRDESGGPARRHRLPRRKRGGARGTGGGSFRLRRACAQGSDRRDKRQGLGLALQGRGHARGVPGLRQNLRVQPRRHPWRRPNHAGLSVLQLPRPVAAQRRRSLQSRQRLSGAQGRDAEVLEEEGLRAFGRRHVPAPPAQALGLVQSQDSRQGSGARLLWRLEGKQGVGVTPARAPSSLAAPEEKRGRRAVTSSVVGVGQRLLQIASVLFIMPLVLHMLGRDGFGVWSAAVSLSWMAVTVDFGVGQALLTSVARNRARGDLAEIRREIGAAVALACALCAIGVVLALTIIPAVAARETADAYLISALCLAANIPFSLSGNIWTGLQRFNMALIWEAFQTIITVCGLFALTRESADVRWYVAITAGGLLVANACSTVHLFVRHPELLPNWGAGAAACFVRLLRSGAPFFLLGLAAMLSINLDSVITLSALGSDAASRMAVAQRACLTAYGLLWVVTQPLWPAFTDATTRGDHSWVRRHIFTALGIVGLCAISGCAVLVLFGQRLVAIWMNGELEIDRAILLAASAWIIALSMGRVVDVLLNGVGAVWFQARMALALGVVAFALKFALAPVLGVAGIVGATPLAYALIVAPAYVVWLRRWLRQGVSTAAAARDEALDTA</sequence>
<organism evidence="8 9">
    <name type="scientific">Rhodoblastus sphagnicola</name>
    <dbReference type="NCBI Taxonomy" id="333368"/>
    <lineage>
        <taxon>Bacteria</taxon>
        <taxon>Pseudomonadati</taxon>
        <taxon>Pseudomonadota</taxon>
        <taxon>Alphaproteobacteria</taxon>
        <taxon>Hyphomicrobiales</taxon>
        <taxon>Rhodoblastaceae</taxon>
        <taxon>Rhodoblastus</taxon>
    </lineage>
</organism>
<name>A0A2S6MZB2_9HYPH</name>
<feature type="transmembrane region" description="Helical" evidence="7">
    <location>
        <begin position="441"/>
        <end position="465"/>
    </location>
</feature>
<keyword evidence="9" id="KW-1185">Reference proteome</keyword>